<proteinExistence type="inferred from homology"/>
<accession>A0A242MDL1</accession>
<comment type="similarity">
    <text evidence="2">Belongs to the cation diffusion facilitator (CDF) transporter (TC 2.A.4) family.</text>
</comment>
<dbReference type="EMBL" id="NBTY01000155">
    <property type="protein sequence ID" value="OTP69229.1"/>
    <property type="molecule type" value="Genomic_DNA"/>
</dbReference>
<keyword evidence="6 7" id="KW-0472">Membrane</keyword>
<evidence type="ECO:0000256" key="7">
    <source>
        <dbReference type="SAM" id="Phobius"/>
    </source>
</evidence>
<feature type="transmembrane region" description="Helical" evidence="7">
    <location>
        <begin position="143"/>
        <end position="161"/>
    </location>
</feature>
<feature type="transmembrane region" description="Helical" evidence="7">
    <location>
        <begin position="67"/>
        <end position="87"/>
    </location>
</feature>
<dbReference type="PANTHER" id="PTHR43840:SF15">
    <property type="entry name" value="MITOCHONDRIAL METAL TRANSPORTER 1-RELATED"/>
    <property type="match status" value="1"/>
</dbReference>
<dbReference type="InterPro" id="IPR058533">
    <property type="entry name" value="Cation_efflux_TM"/>
</dbReference>
<evidence type="ECO:0000256" key="2">
    <source>
        <dbReference type="ARBA" id="ARBA00008114"/>
    </source>
</evidence>
<evidence type="ECO:0000256" key="5">
    <source>
        <dbReference type="ARBA" id="ARBA00022989"/>
    </source>
</evidence>
<dbReference type="InterPro" id="IPR050291">
    <property type="entry name" value="CDF_Transporter"/>
</dbReference>
<organism evidence="9 10">
    <name type="scientific">Caballeronia sordidicola</name>
    <name type="common">Burkholderia sordidicola</name>
    <dbReference type="NCBI Taxonomy" id="196367"/>
    <lineage>
        <taxon>Bacteria</taxon>
        <taxon>Pseudomonadati</taxon>
        <taxon>Pseudomonadota</taxon>
        <taxon>Betaproteobacteria</taxon>
        <taxon>Burkholderiales</taxon>
        <taxon>Burkholderiaceae</taxon>
        <taxon>Caballeronia</taxon>
    </lineage>
</organism>
<evidence type="ECO:0000313" key="10">
    <source>
        <dbReference type="Proteomes" id="UP000194546"/>
    </source>
</evidence>
<feature type="transmembrane region" description="Helical" evidence="7">
    <location>
        <begin position="167"/>
        <end position="185"/>
    </location>
</feature>
<dbReference type="GO" id="GO:0016020">
    <property type="term" value="C:membrane"/>
    <property type="evidence" value="ECO:0007669"/>
    <property type="project" value="UniProtKB-SubCell"/>
</dbReference>
<evidence type="ECO:0000256" key="6">
    <source>
        <dbReference type="ARBA" id="ARBA00023136"/>
    </source>
</evidence>
<sequence length="202" mass="21123">MNAVLMTVQIVLGWMAFSDGLLADGVHTLADLGADGMVLIVLRLSAAAAHRRAGYAFNQSDRYETAGSLLIAILLIATGMQTLWTSLSHMNDAGNGASVHAAALVVAVFVIVAKEALFRYIMGVAKRTRSSVLVASAWHARSDAISACVAVLGILGSMAGVPMSDRVAAALIGLMIARMGWTLGWKTFKGSFARTAAETTGQ</sequence>
<protein>
    <submittedName>
        <fullName evidence="9">Cobalt-zinc-cadmium resistance protein</fullName>
    </submittedName>
</protein>
<dbReference type="PANTHER" id="PTHR43840">
    <property type="entry name" value="MITOCHONDRIAL METAL TRANSPORTER 1-RELATED"/>
    <property type="match status" value="1"/>
</dbReference>
<dbReference type="InterPro" id="IPR002524">
    <property type="entry name" value="Cation_efflux"/>
</dbReference>
<keyword evidence="3" id="KW-0813">Transport</keyword>
<reference evidence="9 10" key="1">
    <citation type="submission" date="2017-03" db="EMBL/GenBank/DDBJ databases">
        <title>Genome analysis of strain PAMC 26510.</title>
        <authorList>
            <person name="Oh H.-M."/>
            <person name="Yang J.-A."/>
        </authorList>
    </citation>
    <scope>NUCLEOTIDE SEQUENCE [LARGE SCALE GENOMIC DNA]</scope>
    <source>
        <strain evidence="9 10">PAMC 26510</strain>
    </source>
</reference>
<comment type="caution">
    <text evidence="9">The sequence shown here is derived from an EMBL/GenBank/DDBJ whole genome shotgun (WGS) entry which is preliminary data.</text>
</comment>
<dbReference type="SUPFAM" id="SSF161111">
    <property type="entry name" value="Cation efflux protein transmembrane domain-like"/>
    <property type="match status" value="1"/>
</dbReference>
<name>A0A242MDL1_CABSO</name>
<dbReference type="AlphaFoldDB" id="A0A242MDL1"/>
<dbReference type="GO" id="GO:0008324">
    <property type="term" value="F:monoatomic cation transmembrane transporter activity"/>
    <property type="evidence" value="ECO:0007669"/>
    <property type="project" value="InterPro"/>
</dbReference>
<feature type="transmembrane region" description="Helical" evidence="7">
    <location>
        <begin position="99"/>
        <end position="122"/>
    </location>
</feature>
<gene>
    <name evidence="9" type="ORF">PAMC26510_27395</name>
</gene>
<evidence type="ECO:0000313" key="9">
    <source>
        <dbReference type="EMBL" id="OTP69229.1"/>
    </source>
</evidence>
<comment type="subcellular location">
    <subcellularLocation>
        <location evidence="1">Membrane</location>
        <topology evidence="1">Multi-pass membrane protein</topology>
    </subcellularLocation>
</comment>
<keyword evidence="5 7" id="KW-1133">Transmembrane helix</keyword>
<dbReference type="InterPro" id="IPR027469">
    <property type="entry name" value="Cation_efflux_TMD_sf"/>
</dbReference>
<dbReference type="Gene3D" id="1.20.1510.10">
    <property type="entry name" value="Cation efflux protein transmembrane domain"/>
    <property type="match status" value="1"/>
</dbReference>
<dbReference type="Proteomes" id="UP000194546">
    <property type="component" value="Unassembled WGS sequence"/>
</dbReference>
<evidence type="ECO:0000256" key="3">
    <source>
        <dbReference type="ARBA" id="ARBA00022448"/>
    </source>
</evidence>
<evidence type="ECO:0000256" key="4">
    <source>
        <dbReference type="ARBA" id="ARBA00022692"/>
    </source>
</evidence>
<evidence type="ECO:0000259" key="8">
    <source>
        <dbReference type="Pfam" id="PF01545"/>
    </source>
</evidence>
<dbReference type="NCBIfam" id="TIGR01297">
    <property type="entry name" value="CDF"/>
    <property type="match status" value="1"/>
</dbReference>
<dbReference type="Pfam" id="PF01545">
    <property type="entry name" value="Cation_efflux"/>
    <property type="match status" value="1"/>
</dbReference>
<evidence type="ECO:0000256" key="1">
    <source>
        <dbReference type="ARBA" id="ARBA00004141"/>
    </source>
</evidence>
<feature type="domain" description="Cation efflux protein transmembrane" evidence="8">
    <location>
        <begin position="1"/>
        <end position="188"/>
    </location>
</feature>
<keyword evidence="4 7" id="KW-0812">Transmembrane</keyword>